<organism evidence="2 3">
    <name type="scientific">Arthrobotrys musiformis</name>
    <dbReference type="NCBI Taxonomy" id="47236"/>
    <lineage>
        <taxon>Eukaryota</taxon>
        <taxon>Fungi</taxon>
        <taxon>Dikarya</taxon>
        <taxon>Ascomycota</taxon>
        <taxon>Pezizomycotina</taxon>
        <taxon>Orbiliomycetes</taxon>
        <taxon>Orbiliales</taxon>
        <taxon>Orbiliaceae</taxon>
        <taxon>Arthrobotrys</taxon>
    </lineage>
</organism>
<gene>
    <name evidence="2" type="ORF">TWF481_011704</name>
</gene>
<evidence type="ECO:0000313" key="3">
    <source>
        <dbReference type="Proteomes" id="UP001370758"/>
    </source>
</evidence>
<evidence type="ECO:0000313" key="2">
    <source>
        <dbReference type="EMBL" id="KAK6499133.1"/>
    </source>
</evidence>
<feature type="region of interest" description="Disordered" evidence="1">
    <location>
        <begin position="411"/>
        <end position="442"/>
    </location>
</feature>
<comment type="caution">
    <text evidence="2">The sequence shown here is derived from an EMBL/GenBank/DDBJ whole genome shotgun (WGS) entry which is preliminary data.</text>
</comment>
<sequence>MADVSAQISLVSLPREKYGDDDSDSDMDIFTDAVSFQSTRSTSPKPTFSNPIISKSSEISPNIEHSPQIPNTRENQEQEYSQIAVEDGFPQEYHFHHAATEDGSSDSTPQSSSYGSGSAIDNLIKHKKTLSLGHDSTDQIKIEDLIPVAPPVDPKIQETLTELDSFDVYNFMWQFVTDISLTDPVRRSRIITCPNLSDPSIISTISEILDIIPFEDVLDAWAYIWELVVAPHMTEEEATEFVKIKDNYFAEQIEVAQEQSDGIEIVDGDAANGKPVYYDDPDLQWPLKPTAEHLRIRRDCIERKKAEKLAEKTQTKENSLMKFKEIHAMMDASLPPLPAGKDRRSEWGIFDEPENDAPLAVEPSPGCSADPPGLLDEIVNAPHPSSGQSDDISEPCTAVPTEEQNLEQHAQITPDGDIAAGPQTTVENRHRQKKRQKFENANDSNLTDVNARYDAKNKACEAIVELHQKAEPIGGRQALSRASSESIECPPTKAANETDISIIAQCAFGLDGTKCLRLPRNCAPDPNVPISLGEALRRFAREADHRANCDGEH</sequence>
<feature type="region of interest" description="Disordered" evidence="1">
    <location>
        <begin position="99"/>
        <end position="118"/>
    </location>
</feature>
<feature type="compositionally biased region" description="Polar residues" evidence="1">
    <location>
        <begin position="1"/>
        <end position="10"/>
    </location>
</feature>
<feature type="region of interest" description="Disordered" evidence="1">
    <location>
        <begin position="1"/>
        <end position="80"/>
    </location>
</feature>
<reference evidence="2 3" key="1">
    <citation type="submission" date="2023-08" db="EMBL/GenBank/DDBJ databases">
        <authorList>
            <person name="Palmer J.M."/>
        </authorList>
    </citation>
    <scope>NUCLEOTIDE SEQUENCE [LARGE SCALE GENOMIC DNA]</scope>
    <source>
        <strain evidence="2 3">TWF481</strain>
    </source>
</reference>
<keyword evidence="3" id="KW-1185">Reference proteome</keyword>
<feature type="compositionally biased region" description="Polar residues" evidence="1">
    <location>
        <begin position="34"/>
        <end position="80"/>
    </location>
</feature>
<dbReference type="Proteomes" id="UP001370758">
    <property type="component" value="Unassembled WGS sequence"/>
</dbReference>
<dbReference type="AlphaFoldDB" id="A0AAV9VZ73"/>
<accession>A0AAV9VZ73</accession>
<feature type="compositionally biased region" description="Low complexity" evidence="1">
    <location>
        <begin position="105"/>
        <end position="118"/>
    </location>
</feature>
<dbReference type="EMBL" id="JAVHJL010000008">
    <property type="protein sequence ID" value="KAK6499133.1"/>
    <property type="molecule type" value="Genomic_DNA"/>
</dbReference>
<proteinExistence type="predicted"/>
<evidence type="ECO:0000256" key="1">
    <source>
        <dbReference type="SAM" id="MobiDB-lite"/>
    </source>
</evidence>
<protein>
    <submittedName>
        <fullName evidence="2">Uncharacterized protein</fullName>
    </submittedName>
</protein>
<name>A0AAV9VZ73_9PEZI</name>